<dbReference type="RefSeq" id="WP_367975384.1">
    <property type="nucleotide sequence ID" value="NZ_JBFPEQ010000001.1"/>
</dbReference>
<organism evidence="3 4">
    <name type="scientific">Leuconostoc aquikimchii</name>
    <dbReference type="NCBI Taxonomy" id="3236804"/>
    <lineage>
        <taxon>Bacteria</taxon>
        <taxon>Bacillati</taxon>
        <taxon>Bacillota</taxon>
        <taxon>Bacilli</taxon>
        <taxon>Lactobacillales</taxon>
        <taxon>Lactobacillaceae</taxon>
        <taxon>Leuconostoc</taxon>
    </lineage>
</organism>
<evidence type="ECO:0000256" key="1">
    <source>
        <dbReference type="SAM" id="MobiDB-lite"/>
    </source>
</evidence>
<feature type="compositionally biased region" description="Polar residues" evidence="1">
    <location>
        <begin position="51"/>
        <end position="66"/>
    </location>
</feature>
<dbReference type="EMBL" id="JBFPER010000001">
    <property type="protein sequence ID" value="MEX0381572.1"/>
    <property type="molecule type" value="Genomic_DNA"/>
</dbReference>
<evidence type="ECO:0000313" key="4">
    <source>
        <dbReference type="Proteomes" id="UP001556617"/>
    </source>
</evidence>
<keyword evidence="2" id="KW-1133">Transmembrane helix</keyword>
<keyword evidence="2" id="KW-0812">Transmembrane</keyword>
<reference evidence="3 4" key="1">
    <citation type="submission" date="2024-07" db="EMBL/GenBank/DDBJ databases">
        <authorList>
            <person name="Yun M."/>
        </authorList>
    </citation>
    <scope>NUCLEOTIDE SEQUENCE [LARGE SCALE GENOMIC DNA]</scope>
    <source>
        <strain evidence="3 4">MS01</strain>
    </source>
</reference>
<dbReference type="Proteomes" id="UP001556617">
    <property type="component" value="Unassembled WGS sequence"/>
</dbReference>
<keyword evidence="2" id="KW-0472">Membrane</keyword>
<evidence type="ECO:0000313" key="3">
    <source>
        <dbReference type="EMBL" id="MEX0381572.1"/>
    </source>
</evidence>
<accession>A0ABV3S531</accession>
<name>A0ABV3S531_9LACO</name>
<evidence type="ECO:0000256" key="2">
    <source>
        <dbReference type="SAM" id="Phobius"/>
    </source>
</evidence>
<proteinExistence type="predicted"/>
<comment type="caution">
    <text evidence="3">The sequence shown here is derived from an EMBL/GenBank/DDBJ whole genome shotgun (WGS) entry which is preliminary data.</text>
</comment>
<protein>
    <recommendedName>
        <fullName evidence="5">Lipoprotein</fullName>
    </recommendedName>
</protein>
<feature type="transmembrane region" description="Helical" evidence="2">
    <location>
        <begin position="7"/>
        <end position="28"/>
    </location>
</feature>
<feature type="region of interest" description="Disordered" evidence="1">
    <location>
        <begin position="49"/>
        <end position="68"/>
    </location>
</feature>
<gene>
    <name evidence="3" type="ORF">AB3K24_09555</name>
</gene>
<sequence length="257" mass="28148">MRSSKKSTMIVFIIIIGVLFVAILFNYLHTQMSKNAAKNYVPIIKKHSQKTGDSSTQSNNPAQTFTLKGPITEGKSVSELGFKPGFYDVHLTGGQTQYLSTTGLTTKRDEYGHIVSATDPVYLEQNRQAVFTPAKFSPLKKQGESYVITNPGNYLPEIQLPVGEYEVTYQGNLVSQEVSATAKAGSMLSISTTTYQGTVIPKSTEKDNFNVTMYEAQGKDSGHKSGMLAVQKNRLVSVVMMNVSDENVSIVLTPVNK</sequence>
<evidence type="ECO:0008006" key="5">
    <source>
        <dbReference type="Google" id="ProtNLM"/>
    </source>
</evidence>
<keyword evidence="4" id="KW-1185">Reference proteome</keyword>